<evidence type="ECO:0000256" key="1">
    <source>
        <dbReference type="PROSITE-ProRule" id="PRU00339"/>
    </source>
</evidence>
<dbReference type="SUPFAM" id="SSF48452">
    <property type="entry name" value="TPR-like"/>
    <property type="match status" value="1"/>
</dbReference>
<accession>A0A4R2Q2D8</accession>
<organism evidence="2 3">
    <name type="scientific">Tamaricihabitans halophyticus</name>
    <dbReference type="NCBI Taxonomy" id="1262583"/>
    <lineage>
        <taxon>Bacteria</taxon>
        <taxon>Bacillati</taxon>
        <taxon>Actinomycetota</taxon>
        <taxon>Actinomycetes</taxon>
        <taxon>Pseudonocardiales</taxon>
        <taxon>Pseudonocardiaceae</taxon>
        <taxon>Tamaricihabitans</taxon>
    </lineage>
</organism>
<dbReference type="Proteomes" id="UP000294911">
    <property type="component" value="Unassembled WGS sequence"/>
</dbReference>
<dbReference type="InterPro" id="IPR011990">
    <property type="entry name" value="TPR-like_helical_dom_sf"/>
</dbReference>
<evidence type="ECO:0000313" key="2">
    <source>
        <dbReference type="EMBL" id="TCP40781.1"/>
    </source>
</evidence>
<keyword evidence="1" id="KW-0802">TPR repeat</keyword>
<dbReference type="OrthoDB" id="3688515at2"/>
<dbReference type="InterPro" id="IPR019734">
    <property type="entry name" value="TPR_rpt"/>
</dbReference>
<proteinExistence type="predicted"/>
<protein>
    <submittedName>
        <fullName evidence="2">Uncharacterized protein</fullName>
    </submittedName>
</protein>
<evidence type="ECO:0000313" key="3">
    <source>
        <dbReference type="Proteomes" id="UP000294911"/>
    </source>
</evidence>
<comment type="caution">
    <text evidence="2">The sequence shown here is derived from an EMBL/GenBank/DDBJ whole genome shotgun (WGS) entry which is preliminary data.</text>
</comment>
<dbReference type="PROSITE" id="PS50005">
    <property type="entry name" value="TPR"/>
    <property type="match status" value="1"/>
</dbReference>
<sequence length="451" mass="49419">MSRSTHQPLTSDYCDLLEVPPLSTDDKDVTPLKRARISAGMSQGDVCRGLAKARESRGKTPPKPASLKRMYTDWEKGRVVPVDWRDELSAVLRTSPEALGLPVVASLATSWPPDMQELARPDGDVISSALTLPDPRMPLSQWLTDTNTSDQTIERISQAATSLAAAHTQLPPQRALNDAMRLHHETKSLLQGRRHRLRQTRELVRIEADLLAHVCLLLGDLGRNERAMHYGEASLLCAQEAGTSESKAWTVQAKTARWQGRFAESADFAQRGFTSSNSDPIRIQLAYQEANAAALLGDVQRARQALQRAEGVADEQVQPPDDSGMSAWSFPLARQAVFALSVATHTGDHDAALRAAATADQCWAAGAPRVPATWAQVRLGAGLAHLLNGDLDGAAEQIRQVMDLDPELRVATVTGYTENVDRKLSEQYFRDSSIASELRRSIREFHFGAQA</sequence>
<dbReference type="AlphaFoldDB" id="A0A4R2Q2D8"/>
<name>A0A4R2Q2D8_9PSEU</name>
<feature type="repeat" description="TPR" evidence="1">
    <location>
        <begin position="375"/>
        <end position="408"/>
    </location>
</feature>
<keyword evidence="3" id="KW-1185">Reference proteome</keyword>
<gene>
    <name evidence="2" type="ORF">EV191_12831</name>
</gene>
<reference evidence="2 3" key="1">
    <citation type="submission" date="2019-03" db="EMBL/GenBank/DDBJ databases">
        <title>Genomic Encyclopedia of Type Strains, Phase IV (KMG-IV): sequencing the most valuable type-strain genomes for metagenomic binning, comparative biology and taxonomic classification.</title>
        <authorList>
            <person name="Goeker M."/>
        </authorList>
    </citation>
    <scope>NUCLEOTIDE SEQUENCE [LARGE SCALE GENOMIC DNA]</scope>
    <source>
        <strain evidence="2 3">DSM 45765</strain>
    </source>
</reference>
<dbReference type="EMBL" id="SLXQ01000028">
    <property type="protein sequence ID" value="TCP40781.1"/>
    <property type="molecule type" value="Genomic_DNA"/>
</dbReference>
<dbReference type="Gene3D" id="1.25.40.10">
    <property type="entry name" value="Tetratricopeptide repeat domain"/>
    <property type="match status" value="1"/>
</dbReference>
<dbReference type="SMART" id="SM00028">
    <property type="entry name" value="TPR"/>
    <property type="match status" value="3"/>
</dbReference>